<dbReference type="EMBL" id="BKCJ011545638">
    <property type="protein sequence ID" value="GFD41087.1"/>
    <property type="molecule type" value="Genomic_DNA"/>
</dbReference>
<comment type="caution">
    <text evidence="2">The sequence shown here is derived from an EMBL/GenBank/DDBJ whole genome shotgun (WGS) entry which is preliminary data.</text>
</comment>
<name>A0A699W1C1_TANCI</name>
<dbReference type="AlphaFoldDB" id="A0A699W1C1"/>
<reference evidence="2" key="1">
    <citation type="journal article" date="2019" name="Sci. Rep.">
        <title>Draft genome of Tanacetum cinerariifolium, the natural source of mosquito coil.</title>
        <authorList>
            <person name="Yamashiro T."/>
            <person name="Shiraishi A."/>
            <person name="Satake H."/>
            <person name="Nakayama K."/>
        </authorList>
    </citation>
    <scope>NUCLEOTIDE SEQUENCE</scope>
</reference>
<proteinExistence type="predicted"/>
<sequence>MDQQPSEYSPPEAGLVVPVFQNRDDPIDAINHMMSFLTSVVASLYPAANNQLRTSSNPRQQATINNGRDEEEHRVNKGLSYVITAKAKVTCPSSAQNQGGSVMPSGS</sequence>
<accession>A0A699W1C1</accession>
<organism evidence="2">
    <name type="scientific">Tanacetum cinerariifolium</name>
    <name type="common">Dalmatian daisy</name>
    <name type="synonym">Chrysanthemum cinerariifolium</name>
    <dbReference type="NCBI Taxonomy" id="118510"/>
    <lineage>
        <taxon>Eukaryota</taxon>
        <taxon>Viridiplantae</taxon>
        <taxon>Streptophyta</taxon>
        <taxon>Embryophyta</taxon>
        <taxon>Tracheophyta</taxon>
        <taxon>Spermatophyta</taxon>
        <taxon>Magnoliopsida</taxon>
        <taxon>eudicotyledons</taxon>
        <taxon>Gunneridae</taxon>
        <taxon>Pentapetalae</taxon>
        <taxon>asterids</taxon>
        <taxon>campanulids</taxon>
        <taxon>Asterales</taxon>
        <taxon>Asteraceae</taxon>
        <taxon>Asteroideae</taxon>
        <taxon>Anthemideae</taxon>
        <taxon>Anthemidinae</taxon>
        <taxon>Tanacetum</taxon>
    </lineage>
</organism>
<evidence type="ECO:0000256" key="1">
    <source>
        <dbReference type="SAM" id="MobiDB-lite"/>
    </source>
</evidence>
<feature type="region of interest" description="Disordered" evidence="1">
    <location>
        <begin position="51"/>
        <end position="73"/>
    </location>
</feature>
<protein>
    <submittedName>
        <fullName evidence="2">Uncharacterized protein</fullName>
    </submittedName>
</protein>
<evidence type="ECO:0000313" key="2">
    <source>
        <dbReference type="EMBL" id="GFD41087.1"/>
    </source>
</evidence>
<gene>
    <name evidence="2" type="ORF">Tci_913056</name>
</gene>
<feature type="non-terminal residue" evidence="2">
    <location>
        <position position="107"/>
    </location>
</feature>
<feature type="compositionally biased region" description="Polar residues" evidence="1">
    <location>
        <begin position="51"/>
        <end position="66"/>
    </location>
</feature>